<protein>
    <recommendedName>
        <fullName evidence="4">Ribosomal RNA large subunit methyltransferase K/L-like methyltransferase domain-containing protein</fullName>
    </recommendedName>
</protein>
<evidence type="ECO:0000256" key="2">
    <source>
        <dbReference type="ARBA" id="ARBA00022679"/>
    </source>
</evidence>
<dbReference type="GO" id="GO:0005737">
    <property type="term" value="C:cytoplasm"/>
    <property type="evidence" value="ECO:0007669"/>
    <property type="project" value="TreeGrafter"/>
</dbReference>
<sequence>MDPQLSLLMANQAQVKLGDLVLDPFVGSGSLLVAAAYFGGYVVGSDIDYLMLHGKSRPSRIKQKVGMAFKNVDVVVFHICSLVTKFGELVTLNERQGGCVSLLVCTSMCTLHVLYAINSVFLYRKVCL</sequence>
<keyword evidence="1" id="KW-0489">Methyltransferase</keyword>
<keyword evidence="3" id="KW-1133">Transmembrane helix</keyword>
<evidence type="ECO:0000256" key="1">
    <source>
        <dbReference type="ARBA" id="ARBA00022603"/>
    </source>
</evidence>
<keyword evidence="2" id="KW-0808">Transferase</keyword>
<dbReference type="AlphaFoldDB" id="A0A1Y1KSD1"/>
<evidence type="ECO:0000256" key="3">
    <source>
        <dbReference type="SAM" id="Phobius"/>
    </source>
</evidence>
<feature type="transmembrane region" description="Helical" evidence="3">
    <location>
        <begin position="100"/>
        <end position="123"/>
    </location>
</feature>
<evidence type="ECO:0000259" key="4">
    <source>
        <dbReference type="Pfam" id="PF01170"/>
    </source>
</evidence>
<dbReference type="EMBL" id="GEZM01075072">
    <property type="protein sequence ID" value="JAV64303.1"/>
    <property type="molecule type" value="Transcribed_RNA"/>
</dbReference>
<dbReference type="InterPro" id="IPR029063">
    <property type="entry name" value="SAM-dependent_MTases_sf"/>
</dbReference>
<evidence type="ECO:0000313" key="5">
    <source>
        <dbReference type="EMBL" id="JAV64303.1"/>
    </source>
</evidence>
<dbReference type="GO" id="GO:0043527">
    <property type="term" value="C:tRNA methyltransferase complex"/>
    <property type="evidence" value="ECO:0007669"/>
    <property type="project" value="UniProtKB-ARBA"/>
</dbReference>
<name>A0A1Y1KSD1_PHOPY</name>
<dbReference type="GO" id="GO:0008168">
    <property type="term" value="F:methyltransferase activity"/>
    <property type="evidence" value="ECO:0007669"/>
    <property type="project" value="UniProtKB-KW"/>
</dbReference>
<accession>A0A1Y1KSD1</accession>
<dbReference type="Pfam" id="PF01170">
    <property type="entry name" value="UPF0020"/>
    <property type="match status" value="1"/>
</dbReference>
<reference evidence="5" key="1">
    <citation type="journal article" date="2016" name="Sci. Rep.">
        <title>Molecular characterization of firefly nuptial gifts: a multi-omics approach sheds light on postcopulatory sexual selection.</title>
        <authorList>
            <person name="Al-Wathiqui N."/>
            <person name="Fallon T.R."/>
            <person name="South A."/>
            <person name="Weng J.K."/>
            <person name="Lewis S.M."/>
        </authorList>
    </citation>
    <scope>NUCLEOTIDE SEQUENCE</scope>
</reference>
<dbReference type="Gene3D" id="3.40.50.150">
    <property type="entry name" value="Vaccinia Virus protein VP39"/>
    <property type="match status" value="1"/>
</dbReference>
<dbReference type="InterPro" id="IPR000241">
    <property type="entry name" value="RlmKL-like_Mtase"/>
</dbReference>
<proteinExistence type="predicted"/>
<feature type="domain" description="Ribosomal RNA large subunit methyltransferase K/L-like methyltransferase" evidence="4">
    <location>
        <begin position="2"/>
        <end position="43"/>
    </location>
</feature>
<keyword evidence="3" id="KW-0812">Transmembrane</keyword>
<feature type="transmembrane region" description="Helical" evidence="3">
    <location>
        <begin position="25"/>
        <end position="44"/>
    </location>
</feature>
<keyword evidence="3" id="KW-0472">Membrane</keyword>
<organism evidence="5">
    <name type="scientific">Photinus pyralis</name>
    <name type="common">Common eastern firefly</name>
    <name type="synonym">Lampyris pyralis</name>
    <dbReference type="NCBI Taxonomy" id="7054"/>
    <lineage>
        <taxon>Eukaryota</taxon>
        <taxon>Metazoa</taxon>
        <taxon>Ecdysozoa</taxon>
        <taxon>Arthropoda</taxon>
        <taxon>Hexapoda</taxon>
        <taxon>Insecta</taxon>
        <taxon>Pterygota</taxon>
        <taxon>Neoptera</taxon>
        <taxon>Endopterygota</taxon>
        <taxon>Coleoptera</taxon>
        <taxon>Polyphaga</taxon>
        <taxon>Elateriformia</taxon>
        <taxon>Elateroidea</taxon>
        <taxon>Lampyridae</taxon>
        <taxon>Lampyrinae</taxon>
        <taxon>Photinus</taxon>
    </lineage>
</organism>
<dbReference type="GO" id="GO:0032259">
    <property type="term" value="P:methylation"/>
    <property type="evidence" value="ECO:0007669"/>
    <property type="project" value="UniProtKB-KW"/>
</dbReference>
<dbReference type="PANTHER" id="PTHR13370">
    <property type="entry name" value="RNA METHYLASE-RELATED"/>
    <property type="match status" value="1"/>
</dbReference>
<dbReference type="SUPFAM" id="SSF53335">
    <property type="entry name" value="S-adenosyl-L-methionine-dependent methyltransferases"/>
    <property type="match status" value="1"/>
</dbReference>
<dbReference type="PANTHER" id="PTHR13370:SF3">
    <property type="entry name" value="TRNA (GUANINE(10)-N2)-METHYLTRANSFERASE HOMOLOG"/>
    <property type="match status" value="1"/>
</dbReference>